<name>A0A396SD96_9BACL</name>
<sequence>MTPDINSSEEPVPLPTGIHPVVKERVNQLIEQTAAKGISIVITDGFRSTEEQNQIYEKGRSLEGNVVTHAKGGESYHNFGLAVDFAIETPSGQVIWDIYYDGNGNGQSDWMEVAETAKALGFEWGGDWAEFKDYPHLQMDFGLSIFELQRGERPPHNIETENTNF</sequence>
<gene>
    <name evidence="2" type="ORF">D1B33_08175</name>
</gene>
<dbReference type="PANTHER" id="PTHR34385:SF1">
    <property type="entry name" value="PEPTIDOGLYCAN L-ALANYL-D-GLUTAMATE ENDOPEPTIDASE CWLK"/>
    <property type="match status" value="1"/>
</dbReference>
<organism evidence="2 3">
    <name type="scientific">Ureibacillus yapensis</name>
    <dbReference type="NCBI Taxonomy" id="2304605"/>
    <lineage>
        <taxon>Bacteria</taxon>
        <taxon>Bacillati</taxon>
        <taxon>Bacillota</taxon>
        <taxon>Bacilli</taxon>
        <taxon>Bacillales</taxon>
        <taxon>Caryophanaceae</taxon>
        <taxon>Ureibacillus</taxon>
    </lineage>
</organism>
<evidence type="ECO:0000313" key="2">
    <source>
        <dbReference type="EMBL" id="RHW37687.1"/>
    </source>
</evidence>
<dbReference type="CDD" id="cd14845">
    <property type="entry name" value="L-Ala-D-Glu_peptidase_like"/>
    <property type="match status" value="1"/>
</dbReference>
<accession>A0A396SD96</accession>
<dbReference type="SUPFAM" id="SSF55166">
    <property type="entry name" value="Hedgehog/DD-peptidase"/>
    <property type="match status" value="1"/>
</dbReference>
<comment type="caution">
    <text evidence="2">The sequence shown here is derived from an EMBL/GenBank/DDBJ whole genome shotgun (WGS) entry which is preliminary data.</text>
</comment>
<dbReference type="Proteomes" id="UP000265692">
    <property type="component" value="Unassembled WGS sequence"/>
</dbReference>
<dbReference type="RefSeq" id="WP_118876074.1">
    <property type="nucleotide sequence ID" value="NZ_QWEI01000003.1"/>
</dbReference>
<keyword evidence="3" id="KW-1185">Reference proteome</keyword>
<dbReference type="InterPro" id="IPR052179">
    <property type="entry name" value="DD-CPase-like"/>
</dbReference>
<dbReference type="InterPro" id="IPR039561">
    <property type="entry name" value="Peptidase_M15C"/>
</dbReference>
<reference evidence="2 3" key="1">
    <citation type="submission" date="2018-08" db="EMBL/GenBank/DDBJ databases">
        <title>Lysinibacillus sp. YLB-03 draft genome sequence.</title>
        <authorList>
            <person name="Yu L."/>
        </authorList>
    </citation>
    <scope>NUCLEOTIDE SEQUENCE [LARGE SCALE GENOMIC DNA]</scope>
    <source>
        <strain evidence="2 3">YLB-03</strain>
    </source>
</reference>
<evidence type="ECO:0000259" key="1">
    <source>
        <dbReference type="Pfam" id="PF13539"/>
    </source>
</evidence>
<feature type="domain" description="Peptidase M15C" evidence="1">
    <location>
        <begin position="70"/>
        <end position="139"/>
    </location>
</feature>
<dbReference type="Pfam" id="PF13539">
    <property type="entry name" value="Peptidase_M15_4"/>
    <property type="match status" value="1"/>
</dbReference>
<evidence type="ECO:0000313" key="3">
    <source>
        <dbReference type="Proteomes" id="UP000265692"/>
    </source>
</evidence>
<dbReference type="GO" id="GO:0008233">
    <property type="term" value="F:peptidase activity"/>
    <property type="evidence" value="ECO:0007669"/>
    <property type="project" value="InterPro"/>
</dbReference>
<dbReference type="Gene3D" id="3.30.1380.10">
    <property type="match status" value="1"/>
</dbReference>
<protein>
    <submittedName>
        <fullName evidence="2">M15 family peptidase</fullName>
    </submittedName>
</protein>
<dbReference type="OrthoDB" id="9799970at2"/>
<dbReference type="InterPro" id="IPR009045">
    <property type="entry name" value="Zn_M74/Hedgehog-like"/>
</dbReference>
<dbReference type="PANTHER" id="PTHR34385">
    <property type="entry name" value="D-ALANYL-D-ALANINE CARBOXYPEPTIDASE"/>
    <property type="match status" value="1"/>
</dbReference>
<dbReference type="EMBL" id="QWEI01000003">
    <property type="protein sequence ID" value="RHW37687.1"/>
    <property type="molecule type" value="Genomic_DNA"/>
</dbReference>
<dbReference type="AlphaFoldDB" id="A0A396SD96"/>
<proteinExistence type="predicted"/>